<dbReference type="PATRIC" id="fig|359131.3.peg.314"/>
<evidence type="ECO:0000313" key="2">
    <source>
        <dbReference type="EMBL" id="KJS63568.1"/>
    </source>
</evidence>
<dbReference type="Proteomes" id="UP000033699">
    <property type="component" value="Unassembled WGS sequence"/>
</dbReference>
<gene>
    <name evidence="2" type="ORF">VM95_01450</name>
</gene>
<comment type="caution">
    <text evidence="2">The sequence shown here is derived from an EMBL/GenBank/DDBJ whole genome shotgun (WGS) entry which is preliminary data.</text>
</comment>
<proteinExistence type="predicted"/>
<accession>A0A0F2TJY3</accession>
<organism evidence="2 3">
    <name type="scientific">Streptomyces rubellomurinus (strain ATCC 31215)</name>
    <dbReference type="NCBI Taxonomy" id="359131"/>
    <lineage>
        <taxon>Bacteria</taxon>
        <taxon>Bacillati</taxon>
        <taxon>Actinomycetota</taxon>
        <taxon>Actinomycetes</taxon>
        <taxon>Kitasatosporales</taxon>
        <taxon>Streptomycetaceae</taxon>
        <taxon>Streptomyces</taxon>
    </lineage>
</organism>
<dbReference type="AlphaFoldDB" id="A0A0F2TJY3"/>
<evidence type="ECO:0000256" key="1">
    <source>
        <dbReference type="SAM" id="MobiDB-lite"/>
    </source>
</evidence>
<protein>
    <submittedName>
        <fullName evidence="2">Uncharacterized protein</fullName>
    </submittedName>
</protein>
<keyword evidence="3" id="KW-1185">Reference proteome</keyword>
<dbReference type="EMBL" id="JZKH01000002">
    <property type="protein sequence ID" value="KJS63568.1"/>
    <property type="molecule type" value="Genomic_DNA"/>
</dbReference>
<dbReference type="OrthoDB" id="196248at2"/>
<feature type="region of interest" description="Disordered" evidence="1">
    <location>
        <begin position="80"/>
        <end position="104"/>
    </location>
</feature>
<sequence length="104" mass="10904">MAIAKKGTRGLVVDGARYRWVVSPGDEAGVGVVVLGEDGDGQRVVAWFEHGVVVAPGLVAGVVREALLHHGWTPRARGRQLTLRCPGRSPDPARPGLVARPPAA</sequence>
<evidence type="ECO:0000313" key="3">
    <source>
        <dbReference type="Proteomes" id="UP000033699"/>
    </source>
</evidence>
<dbReference type="RefSeq" id="WP_045692108.1">
    <property type="nucleotide sequence ID" value="NZ_JZKH01000002.1"/>
</dbReference>
<name>A0A0F2TJY3_STRR3</name>
<reference evidence="2 3" key="1">
    <citation type="submission" date="2015-02" db="EMBL/GenBank/DDBJ databases">
        <authorList>
            <person name="Ju K.-S."/>
            <person name="Doroghazi J.R."/>
            <person name="Metcalf W."/>
        </authorList>
    </citation>
    <scope>NUCLEOTIDE SEQUENCE [LARGE SCALE GENOMIC DNA]</scope>
    <source>
        <strain evidence="2 3">ATCC 31215</strain>
    </source>
</reference>